<dbReference type="InterPro" id="IPR021109">
    <property type="entry name" value="Peptidase_aspartic_dom_sf"/>
</dbReference>
<sequence length="1527" mass="177237">MTHEEFAAKHPHPPTPVYVKIDRHSEPVIHRHQETAIDRQPPVPFDQRVPLTYRMQMQKIDVARLNALMPKTKHSENPPEDETYSMEVDRVPTGRTLRKRKEKVEKHLKRGANEKEKESFQKRVFRIPLDKPFEEAYFTHRLWMFFRETRETEEDIRRMFCEAREKMRKRITLKKKSDHGQFAILCTVKGIEFPHALCDTGASVIILPRVMADHLGLQVEPSKELFTFVDCSQRNSGGIVRDLEILMSTTTQMDEVKAKLDSVHKLLRKQVCLVEDAEAVDTEGRAEEADVNFISGTGFQVVKEEKLQEGDFEVESLMSFGGSHWCRSTPSHESRSTEVIQNRSTSSPGHRSTTHTESTASCNAVRIMTHEEFAAKHPHPPTPVYVKIDRHSEPVIHRHQETAIDRQPPVPIDQRVPLTYRMQMQKIDVARLNALMPKPKHSENPPEDETYSMEVDRVPTGRTLRKRKEKVEKHLKRGANGKEKESFRKRVFKIPLDKPFEEAYFTHRLWMFFRETRETEEDIRRMFCEAREKMRKRITLKKKSDHGSSRSAGGAFQGIIHFCGLFSEELRRDCERSRGADCHPIDIAIPPSIDTNPSTSIDINHTTSIDSRLKPKTTVSEKDKSDNQYLTPDEFGIFRDPHGYAKANDGHTLYVSQEDIADILQTANGAYNLFMQQHNFSEHQQKVTKEFYDTAGGIDKSFKQRKFYWEEKDEYGIYRDDQGYARDVDGHTIRVHNKGIRRLLERASRDNPNYFCLPEHASSFTQTKLVPEIYTNDEINEMFYGVCGEQEKNKEDFQMKHDGFYYPLNDSISWLTTCMEEMRQDIARIQRATDLSRPTKIDRHRQESIDSHLHASIDNRLPASVDGNPPHSHTIKSQPDFHTSEEIDQVVEGVYIALKTTEERFDRRCGDIYFPMDLTISALTAKIEAIQGELVEIQSYIARRPEASASIDRRNNKSTDMHRQTSVDEDSNRGRLVQKVTSCMSDTHNRGEEISADTYARFMRHQFTLESLGDRLQKIEDATTIMKDKWRRGDEAMRDFTGTCHPIDIAIPPSIDTNPSTSIDINHTTSIDSRLKPKTTVSEKDKSDNQYLTPDEFGIFRDPDGYAKANDGHTLYVSREDIADILQTANGAYNLFMQQHNFPEHQQKITKEFYDTAGGIDKSFKQRKFYWEENDEYGIYRDDQGYARDVDGHTICVHNKDIRRLLERASRDNPNYFCLPEHASSFPQTKLVPEIYTNDEINEMFYGVCGEQEKNKEDFQMKHDRFYYPLNDSISWLTTCMEEMRQDIARIQRATDLSRPTKIDRHQQESIDSHLHASIDNRLPASVDDNPPHSHTIKSQPDFHTSEEIDQVVEGIYIALKTTEERFDRRCGDIYFPMDLTISALTAKIEVIQGELVEIQSYIARRPEASASIDRHNNKSTDMHRQTSVDEASNRGRLVQKVTSCMSDTHNRGEEISADTYARFMRHQFTLESLGDRLQKIEDATTIMKDKWRRGDEAMRDFTGTWFNKRKEEMETCFPTSASFQHH</sequence>
<dbReference type="Proteomes" id="UP000266723">
    <property type="component" value="Unassembled WGS sequence"/>
</dbReference>
<reference evidence="2 3" key="1">
    <citation type="journal article" date="2020" name="BMC Genomics">
        <title>Intraspecific diversification of the crop wild relative Brassica cretica Lam. using demographic model selection.</title>
        <authorList>
            <person name="Kioukis A."/>
            <person name="Michalopoulou V.A."/>
            <person name="Briers L."/>
            <person name="Pirintsos S."/>
            <person name="Studholme D.J."/>
            <person name="Pavlidis P."/>
            <person name="Sarris P.F."/>
        </authorList>
    </citation>
    <scope>NUCLEOTIDE SEQUENCE [LARGE SCALE GENOMIC DNA]</scope>
    <source>
        <strain evidence="3">cv. PFS-1207/04</strain>
    </source>
</reference>
<dbReference type="EMBL" id="QGKV02000649">
    <property type="protein sequence ID" value="KAF3579021.1"/>
    <property type="molecule type" value="Genomic_DNA"/>
</dbReference>
<name>A0ABQ7DNG0_BRACR</name>
<organism evidence="2 3">
    <name type="scientific">Brassica cretica</name>
    <name type="common">Mustard</name>
    <dbReference type="NCBI Taxonomy" id="69181"/>
    <lineage>
        <taxon>Eukaryota</taxon>
        <taxon>Viridiplantae</taxon>
        <taxon>Streptophyta</taxon>
        <taxon>Embryophyta</taxon>
        <taxon>Tracheophyta</taxon>
        <taxon>Spermatophyta</taxon>
        <taxon>Magnoliopsida</taxon>
        <taxon>eudicotyledons</taxon>
        <taxon>Gunneridae</taxon>
        <taxon>Pentapetalae</taxon>
        <taxon>rosids</taxon>
        <taxon>malvids</taxon>
        <taxon>Brassicales</taxon>
        <taxon>Brassicaceae</taxon>
        <taxon>Brassiceae</taxon>
        <taxon>Brassica</taxon>
    </lineage>
</organism>
<evidence type="ECO:0000256" key="1">
    <source>
        <dbReference type="SAM" id="MobiDB-lite"/>
    </source>
</evidence>
<gene>
    <name evidence="2" type="ORF">DY000_02030575</name>
</gene>
<comment type="caution">
    <text evidence="2">The sequence shown here is derived from an EMBL/GenBank/DDBJ whole genome shotgun (WGS) entry which is preliminary data.</text>
</comment>
<feature type="compositionally biased region" description="Polar residues" evidence="1">
    <location>
        <begin position="337"/>
        <end position="360"/>
    </location>
</feature>
<evidence type="ECO:0000313" key="3">
    <source>
        <dbReference type="Proteomes" id="UP000266723"/>
    </source>
</evidence>
<feature type="region of interest" description="Disordered" evidence="1">
    <location>
        <begin position="324"/>
        <end position="360"/>
    </location>
</feature>
<evidence type="ECO:0000313" key="2">
    <source>
        <dbReference type="EMBL" id="KAF3579021.1"/>
    </source>
</evidence>
<dbReference type="InterPro" id="IPR018247">
    <property type="entry name" value="EF_Hand_1_Ca_BS"/>
</dbReference>
<keyword evidence="3" id="KW-1185">Reference proteome</keyword>
<protein>
    <recommendedName>
        <fullName evidence="4">Peptidase A2 domain-containing protein</fullName>
    </recommendedName>
</protein>
<evidence type="ECO:0008006" key="4">
    <source>
        <dbReference type="Google" id="ProtNLM"/>
    </source>
</evidence>
<accession>A0ABQ7DNG0</accession>
<feature type="region of interest" description="Disordered" evidence="1">
    <location>
        <begin position="953"/>
        <end position="972"/>
    </location>
</feature>
<dbReference type="PROSITE" id="PS00018">
    <property type="entry name" value="EF_HAND_1"/>
    <property type="match status" value="1"/>
</dbReference>
<feature type="region of interest" description="Disordered" evidence="1">
    <location>
        <begin position="861"/>
        <end position="881"/>
    </location>
</feature>
<proteinExistence type="predicted"/>
<dbReference type="Gene3D" id="2.40.70.10">
    <property type="entry name" value="Acid Proteases"/>
    <property type="match status" value="1"/>
</dbReference>